<proteinExistence type="predicted"/>
<dbReference type="Pfam" id="PF00534">
    <property type="entry name" value="Glycos_transf_1"/>
    <property type="match status" value="1"/>
</dbReference>
<dbReference type="InterPro" id="IPR001296">
    <property type="entry name" value="Glyco_trans_1"/>
</dbReference>
<dbReference type="EMBL" id="MH678636">
    <property type="protein sequence ID" value="AZY91970.1"/>
    <property type="molecule type" value="Genomic_DNA"/>
</dbReference>
<feature type="domain" description="Glycosyltransferase subfamily 4-like N-terminal" evidence="3">
    <location>
        <begin position="23"/>
        <end position="218"/>
    </location>
</feature>
<keyword evidence="1 4" id="KW-0808">Transferase</keyword>
<feature type="domain" description="Glycosyl transferase family 1" evidence="2">
    <location>
        <begin position="233"/>
        <end position="368"/>
    </location>
</feature>
<accession>A0A3Q9TD45</accession>
<dbReference type="Pfam" id="PF13439">
    <property type="entry name" value="Glyco_transf_4"/>
    <property type="match status" value="1"/>
</dbReference>
<dbReference type="Gene3D" id="3.40.50.2000">
    <property type="entry name" value="Glycogen Phosphorylase B"/>
    <property type="match status" value="2"/>
</dbReference>
<dbReference type="PANTHER" id="PTHR46401:SF2">
    <property type="entry name" value="GLYCOSYLTRANSFERASE WBBK-RELATED"/>
    <property type="match status" value="1"/>
</dbReference>
<reference evidence="4" key="1">
    <citation type="journal article" date="2019" name="FEMS Microbiol. Lett.">
        <title>High-throughput screening for texturing Lactococcus strains.</title>
        <authorList>
            <person name="Poulsen V.K."/>
            <person name="Derkx P."/>
            <person name="Oregaard G."/>
        </authorList>
    </citation>
    <scope>NUCLEOTIDE SEQUENCE</scope>
    <source>
        <strain evidence="4">Llc6</strain>
    </source>
</reference>
<sequence>MKARKVKVLQINQYCGFGSTGKIVLDIADLVIANGDECRIAYGRYEAPESYETYKIGGKFNNYEHVLETRLLDNHGFASRYATRKLVKYIKTYNPDVIHLHCLHGYYLNIKILFDYLKVSGKKIVWTFHDCWAFSDHAAYIDYDENGNLPKQYAKEDLTEYPTAKFSPFHNYKRKKEIFSNVPNLTIVTPSKWLKEMTEQSFFSQYPVEVIHNGIDLTKFYPDKNDKLLVNYGISSKKKIVLGVASVWDKRKGFIYMNQLAESLPIDDYQVVVIGKLAGDYEISDKLVHIAQTEDVNEMRQWYSNAAVFVNPTLFDNFPTTNLESLACGTPVVTFDTGGSPEALNFSVGYVVKEKNTFDILEGISHVKLISKSEVINWSKNFEKNKKYNEYLYLYGR</sequence>
<dbReference type="PANTHER" id="PTHR46401">
    <property type="entry name" value="GLYCOSYLTRANSFERASE WBBK-RELATED"/>
    <property type="match status" value="1"/>
</dbReference>
<evidence type="ECO:0000256" key="1">
    <source>
        <dbReference type="ARBA" id="ARBA00022679"/>
    </source>
</evidence>
<organism evidence="4">
    <name type="scientific">Lactococcus lactis</name>
    <dbReference type="NCBI Taxonomy" id="1358"/>
    <lineage>
        <taxon>Bacteria</taxon>
        <taxon>Bacillati</taxon>
        <taxon>Bacillota</taxon>
        <taxon>Bacilli</taxon>
        <taxon>Lactobacillales</taxon>
        <taxon>Streptococcaceae</taxon>
        <taxon>Lactococcus</taxon>
    </lineage>
</organism>
<dbReference type="GO" id="GO:0016757">
    <property type="term" value="F:glycosyltransferase activity"/>
    <property type="evidence" value="ECO:0007669"/>
    <property type="project" value="InterPro"/>
</dbReference>
<name>A0A3Q9TD45_9LACT</name>
<evidence type="ECO:0000259" key="3">
    <source>
        <dbReference type="Pfam" id="PF13439"/>
    </source>
</evidence>
<evidence type="ECO:0000313" key="4">
    <source>
        <dbReference type="EMBL" id="AZY91970.1"/>
    </source>
</evidence>
<dbReference type="SUPFAM" id="SSF53756">
    <property type="entry name" value="UDP-Glycosyltransferase/glycogen phosphorylase"/>
    <property type="match status" value="1"/>
</dbReference>
<dbReference type="GO" id="GO:0009103">
    <property type="term" value="P:lipopolysaccharide biosynthetic process"/>
    <property type="evidence" value="ECO:0007669"/>
    <property type="project" value="TreeGrafter"/>
</dbReference>
<dbReference type="InterPro" id="IPR028098">
    <property type="entry name" value="Glyco_trans_4-like_N"/>
</dbReference>
<evidence type="ECO:0000259" key="2">
    <source>
        <dbReference type="Pfam" id="PF00534"/>
    </source>
</evidence>
<protein>
    <submittedName>
        <fullName evidence="4">Glycosyltransferase</fullName>
    </submittedName>
</protein>
<dbReference type="AlphaFoldDB" id="A0A3Q9TD45"/>